<dbReference type="PRINTS" id="PR00171">
    <property type="entry name" value="SUGRTRNSPORT"/>
</dbReference>
<evidence type="ECO:0000256" key="6">
    <source>
        <dbReference type="ARBA" id="ARBA00023136"/>
    </source>
</evidence>
<sequence length="604" mass="66692">MVQVNVVAMGSSGIAKPENLPKIGWFVYILAFSAVIGGFLFGYDTGVVTAAMMYVPDNKGMKPVNNIWHEVIVSITSGFAAVGALLSARGSDLFGRKKVIVAACIVFTAGAVVCAVAWTKVVLVIGRVLLGIAIGFASMIVPVYVSEASPSHIRGRLVTGFQLMITVGMVVANVVGAGFSYLDPVNVGWRLMFGFAGVPAIIQFICFLFLPESPRWLFEHNRTEETEAVLRKIYNGDEEWVKYEMAEIKHGHRMERMAKEEHAGNGPMLLRIIRTPHVLKALSVGSVIQAFQQLSGINTVMYYTTNIIQSAGVTDNHATIWIAVGTSAVNAFGTFIPIALVERMGRRVLFMISMTFVILSLLAMGGAFILINKDSAITLHNQTFTNQSYPSHIEERCEKYSNCDFCVTDDNCGFCAVKGLKTGYCLQRDQHPDTLHPVSIMGPCASFESMGSTYEWDAKTCETKYTVLPIVIMVLYLLSFSSGYGPLPWVVNAEFYPLWARSTCVSITTACNWIFNLIIALTYLSLGQAITKYGTFFLYAGFTFIALIFVYCFVPETRGCSIDEVELLFMTKKAREHALRRNEKSANNMEPRVSTIELQIKDPI</sequence>
<dbReference type="PROSITE" id="PS00216">
    <property type="entry name" value="SUGAR_TRANSPORT_1"/>
    <property type="match status" value="1"/>
</dbReference>
<keyword evidence="4 10" id="KW-0812">Transmembrane</keyword>
<keyword evidence="7" id="KW-0325">Glycoprotein</keyword>
<feature type="transmembrane region" description="Helical" evidence="10">
    <location>
        <begin position="187"/>
        <end position="210"/>
    </location>
</feature>
<dbReference type="InterPro" id="IPR003663">
    <property type="entry name" value="Sugar/inositol_transpt"/>
</dbReference>
<keyword evidence="12" id="KW-1185">Reference proteome</keyword>
<keyword evidence="5 10" id="KW-1133">Transmembrane helix</keyword>
<feature type="transmembrane region" description="Helical" evidence="10">
    <location>
        <begin position="157"/>
        <end position="181"/>
    </location>
</feature>
<evidence type="ECO:0000256" key="3">
    <source>
        <dbReference type="ARBA" id="ARBA00022448"/>
    </source>
</evidence>
<evidence type="ECO:0000256" key="4">
    <source>
        <dbReference type="ARBA" id="ARBA00022692"/>
    </source>
</evidence>
<evidence type="ECO:0000259" key="11">
    <source>
        <dbReference type="PROSITE" id="PS50850"/>
    </source>
</evidence>
<feature type="transmembrane region" description="Helical" evidence="10">
    <location>
        <begin position="67"/>
        <end position="87"/>
    </location>
</feature>
<evidence type="ECO:0000256" key="5">
    <source>
        <dbReference type="ARBA" id="ARBA00022989"/>
    </source>
</evidence>
<dbReference type="SUPFAM" id="SSF103473">
    <property type="entry name" value="MFS general substrate transporter"/>
    <property type="match status" value="1"/>
</dbReference>
<evidence type="ECO:0000256" key="10">
    <source>
        <dbReference type="SAM" id="Phobius"/>
    </source>
</evidence>
<evidence type="ECO:0000256" key="2">
    <source>
        <dbReference type="ARBA" id="ARBA00010992"/>
    </source>
</evidence>
<feature type="domain" description="Major facilitator superfamily (MFS) profile" evidence="11">
    <location>
        <begin position="30"/>
        <end position="558"/>
    </location>
</feature>
<dbReference type="PROSITE" id="PS50850">
    <property type="entry name" value="MFS"/>
    <property type="match status" value="1"/>
</dbReference>
<keyword evidence="6 10" id="KW-0472">Membrane</keyword>
<evidence type="ECO:0000256" key="8">
    <source>
        <dbReference type="ARBA" id="ARBA00049119"/>
    </source>
</evidence>
<proteinExistence type="inferred from homology"/>
<comment type="similarity">
    <text evidence="2 9">Belongs to the major facilitator superfamily. Sugar transporter (TC 2.A.1.1) family.</text>
</comment>
<dbReference type="InterPro" id="IPR050814">
    <property type="entry name" value="Myo-inositol_Transporter"/>
</dbReference>
<dbReference type="Proteomes" id="UP000025227">
    <property type="component" value="Unplaced"/>
</dbReference>
<dbReference type="Gene3D" id="1.20.1250.20">
    <property type="entry name" value="MFS general substrate transporter like domains"/>
    <property type="match status" value="2"/>
</dbReference>
<evidence type="ECO:0000313" key="13">
    <source>
        <dbReference type="WBParaSite" id="HCON_00194170-00001"/>
    </source>
</evidence>
<organism evidence="12 13">
    <name type="scientific">Haemonchus contortus</name>
    <name type="common">Barber pole worm</name>
    <dbReference type="NCBI Taxonomy" id="6289"/>
    <lineage>
        <taxon>Eukaryota</taxon>
        <taxon>Metazoa</taxon>
        <taxon>Ecdysozoa</taxon>
        <taxon>Nematoda</taxon>
        <taxon>Chromadorea</taxon>
        <taxon>Rhabditida</taxon>
        <taxon>Rhabditina</taxon>
        <taxon>Rhabditomorpha</taxon>
        <taxon>Strongyloidea</taxon>
        <taxon>Trichostrongylidae</taxon>
        <taxon>Haemonchus</taxon>
    </lineage>
</organism>
<dbReference type="FunFam" id="1.20.1250.20:FF:000371">
    <property type="entry name" value="H(+) MyoInositol coTransporter"/>
    <property type="match status" value="1"/>
</dbReference>
<dbReference type="FunFam" id="1.20.1250.20:FF:000387">
    <property type="entry name" value="H(+) MyoInositol coTransporter"/>
    <property type="match status" value="1"/>
</dbReference>
<dbReference type="GO" id="GO:0005366">
    <property type="term" value="F:myo-inositol:proton symporter activity"/>
    <property type="evidence" value="ECO:0007669"/>
    <property type="project" value="TreeGrafter"/>
</dbReference>
<dbReference type="InterPro" id="IPR005828">
    <property type="entry name" value="MFS_sugar_transport-like"/>
</dbReference>
<dbReference type="WBParaSite" id="HCON_00194170-00001">
    <property type="protein sequence ID" value="HCON_00194170-00001"/>
    <property type="gene ID" value="HCON_00194170"/>
</dbReference>
<comment type="catalytic activity">
    <reaction evidence="8">
        <text>myo-inositol(out) + H(+)(out) = myo-inositol(in) + H(+)(in)</text>
        <dbReference type="Rhea" id="RHEA:60364"/>
        <dbReference type="ChEBI" id="CHEBI:15378"/>
        <dbReference type="ChEBI" id="CHEBI:17268"/>
    </reaction>
</comment>
<feature type="transmembrane region" description="Helical" evidence="10">
    <location>
        <begin position="467"/>
        <end position="491"/>
    </location>
</feature>
<feature type="transmembrane region" description="Helical" evidence="10">
    <location>
        <begin position="348"/>
        <end position="371"/>
    </location>
</feature>
<dbReference type="NCBIfam" id="TIGR00879">
    <property type="entry name" value="SP"/>
    <property type="match status" value="1"/>
</dbReference>
<dbReference type="Pfam" id="PF00083">
    <property type="entry name" value="Sugar_tr"/>
    <property type="match status" value="2"/>
</dbReference>
<dbReference type="InterPro" id="IPR020846">
    <property type="entry name" value="MFS_dom"/>
</dbReference>
<name>A0A7I5EF58_HAECO</name>
<dbReference type="PROSITE" id="PS00217">
    <property type="entry name" value="SUGAR_TRANSPORT_2"/>
    <property type="match status" value="1"/>
</dbReference>
<dbReference type="PANTHER" id="PTHR48020">
    <property type="entry name" value="PROTON MYO-INOSITOL COTRANSPORTER"/>
    <property type="match status" value="1"/>
</dbReference>
<comment type="subcellular location">
    <subcellularLocation>
        <location evidence="1">Cell membrane</location>
        <topology evidence="1">Multi-pass membrane protein</topology>
    </subcellularLocation>
</comment>
<feature type="transmembrane region" description="Helical" evidence="10">
    <location>
        <begin position="318"/>
        <end position="341"/>
    </location>
</feature>
<feature type="transmembrane region" description="Helical" evidence="10">
    <location>
        <begin position="536"/>
        <end position="554"/>
    </location>
</feature>
<accession>A0A7I5EF58</accession>
<dbReference type="OMA" id="PRWLYKM"/>
<protein>
    <submittedName>
        <fullName evidence="13">MFS domain-containing protein</fullName>
    </submittedName>
</protein>
<keyword evidence="3 9" id="KW-0813">Transport</keyword>
<feature type="transmembrane region" description="Helical" evidence="10">
    <location>
        <begin position="124"/>
        <end position="145"/>
    </location>
</feature>
<feature type="transmembrane region" description="Helical" evidence="10">
    <location>
        <begin position="25"/>
        <end position="55"/>
    </location>
</feature>
<dbReference type="InterPro" id="IPR036259">
    <property type="entry name" value="MFS_trans_sf"/>
</dbReference>
<evidence type="ECO:0000313" key="12">
    <source>
        <dbReference type="Proteomes" id="UP000025227"/>
    </source>
</evidence>
<evidence type="ECO:0000256" key="9">
    <source>
        <dbReference type="RuleBase" id="RU003346"/>
    </source>
</evidence>
<dbReference type="OrthoDB" id="6339427at2759"/>
<evidence type="ECO:0000256" key="1">
    <source>
        <dbReference type="ARBA" id="ARBA00004651"/>
    </source>
</evidence>
<feature type="transmembrane region" description="Helical" evidence="10">
    <location>
        <begin position="503"/>
        <end position="524"/>
    </location>
</feature>
<dbReference type="PANTHER" id="PTHR48020:SF12">
    <property type="entry name" value="PROTON MYO-INOSITOL COTRANSPORTER"/>
    <property type="match status" value="1"/>
</dbReference>
<reference evidence="13" key="1">
    <citation type="submission" date="2020-12" db="UniProtKB">
        <authorList>
            <consortium name="WormBaseParasite"/>
        </authorList>
    </citation>
    <scope>IDENTIFICATION</scope>
    <source>
        <strain evidence="13">MHco3</strain>
    </source>
</reference>
<dbReference type="GO" id="GO:0016324">
    <property type="term" value="C:apical plasma membrane"/>
    <property type="evidence" value="ECO:0007669"/>
    <property type="project" value="TreeGrafter"/>
</dbReference>
<dbReference type="AlphaFoldDB" id="A0A7I5EF58"/>
<feature type="transmembrane region" description="Helical" evidence="10">
    <location>
        <begin position="99"/>
        <end position="118"/>
    </location>
</feature>
<evidence type="ECO:0000256" key="7">
    <source>
        <dbReference type="ARBA" id="ARBA00023180"/>
    </source>
</evidence>
<dbReference type="InterPro" id="IPR005829">
    <property type="entry name" value="Sugar_transporter_CS"/>
</dbReference>